<dbReference type="EMBL" id="FNQC01000001">
    <property type="protein sequence ID" value="SDY46835.1"/>
    <property type="molecule type" value="Genomic_DNA"/>
</dbReference>
<dbReference type="Pfam" id="PF14114">
    <property type="entry name" value="DUF4286"/>
    <property type="match status" value="1"/>
</dbReference>
<organism evidence="1 2">
    <name type="scientific">Rhodonellum ikkaensis</name>
    <dbReference type="NCBI Taxonomy" id="336829"/>
    <lineage>
        <taxon>Bacteria</taxon>
        <taxon>Pseudomonadati</taxon>
        <taxon>Bacteroidota</taxon>
        <taxon>Cytophagia</taxon>
        <taxon>Cytophagales</taxon>
        <taxon>Cytophagaceae</taxon>
        <taxon>Rhodonellum</taxon>
    </lineage>
</organism>
<proteinExistence type="predicted"/>
<gene>
    <name evidence="1" type="ORF">SAMN05444412_101244</name>
</gene>
<dbReference type="Proteomes" id="UP000199663">
    <property type="component" value="Unassembled WGS sequence"/>
</dbReference>
<reference evidence="1 2" key="1">
    <citation type="submission" date="2016-10" db="EMBL/GenBank/DDBJ databases">
        <authorList>
            <person name="Varghese N."/>
            <person name="Submissions S."/>
        </authorList>
    </citation>
    <scope>NUCLEOTIDE SEQUENCE [LARGE SCALE GENOMIC DNA]</scope>
    <source>
        <strain evidence="1 2">DSM 17997</strain>
    </source>
</reference>
<keyword evidence="2" id="KW-1185">Reference proteome</keyword>
<sequence>MILYNITVNIEKQVEQEWILWMKEVHIPDVLATGIFHENKFYKLLHETDDGTVNYSIQYFTDSMEKISEYNSTYAPKLQSDFKAKFEDKYVVFRSLLEIVK</sequence>
<dbReference type="RefSeq" id="WP_019596051.1">
    <property type="nucleotide sequence ID" value="NZ_FNQC01000001.1"/>
</dbReference>
<evidence type="ECO:0000313" key="1">
    <source>
        <dbReference type="EMBL" id="SDY46835.1"/>
    </source>
</evidence>
<accession>A0A1H3K501</accession>
<comment type="caution">
    <text evidence="1">The sequence shown here is derived from an EMBL/GenBank/DDBJ whole genome shotgun (WGS) entry which is preliminary data.</text>
</comment>
<protein>
    <recommendedName>
        <fullName evidence="3">DUF4286 family protein</fullName>
    </recommendedName>
</protein>
<evidence type="ECO:0008006" key="3">
    <source>
        <dbReference type="Google" id="ProtNLM"/>
    </source>
</evidence>
<dbReference type="InterPro" id="IPR025563">
    <property type="entry name" value="DUF4286"/>
</dbReference>
<evidence type="ECO:0000313" key="2">
    <source>
        <dbReference type="Proteomes" id="UP000199663"/>
    </source>
</evidence>
<name>A0A1H3K501_9BACT</name>